<dbReference type="SUPFAM" id="SSF161098">
    <property type="entry name" value="MetI-like"/>
    <property type="match status" value="1"/>
</dbReference>
<proteinExistence type="inferred from homology"/>
<feature type="transmembrane region" description="Helical" evidence="7">
    <location>
        <begin position="242"/>
        <end position="263"/>
    </location>
</feature>
<dbReference type="STRING" id="1121316.SAMN02745207_01193"/>
<feature type="transmembrane region" description="Helical" evidence="7">
    <location>
        <begin position="140"/>
        <end position="163"/>
    </location>
</feature>
<keyword evidence="2 7" id="KW-0813">Transport</keyword>
<protein>
    <submittedName>
        <fullName evidence="9">Raffinose/stachyose/melibiose transport system permease protein</fullName>
    </submittedName>
</protein>
<feature type="transmembrane region" description="Helical" evidence="7">
    <location>
        <begin position="109"/>
        <end position="128"/>
    </location>
</feature>
<comment type="subcellular location">
    <subcellularLocation>
        <location evidence="1 7">Cell membrane</location>
        <topology evidence="1 7">Multi-pass membrane protein</topology>
    </subcellularLocation>
</comment>
<name>A0A1M5T493_9CLOT</name>
<sequence length="278" mass="30995">MKIKTQKKILKIVYHIVAIILAMIFLSPFYISIVYSLKTKSEIAFTGLAWPKVLHFENFTKAIEMSNFFNAAKNSLIVTIGVVLLVTFTCSMAAYVIARGKGKIYSVMYYISLAAILIPFQVVMLPLYKTIDKARLMNTNLGLILAIAGFQVGYNIFIYTGFIKTVPIEIEEAATIDGCNKFQTFWIIVFPLLKPIVATSIILNALTAWNEFPITLIIAQTDSAKTIPLSQYFFFGQYSSELNLAFASFTLAMIPIIILYLILQKYIIGGLMAGGVKG</sequence>
<evidence type="ECO:0000256" key="4">
    <source>
        <dbReference type="ARBA" id="ARBA00022692"/>
    </source>
</evidence>
<organism evidence="9 10">
    <name type="scientific">Clostridium grantii DSM 8605</name>
    <dbReference type="NCBI Taxonomy" id="1121316"/>
    <lineage>
        <taxon>Bacteria</taxon>
        <taxon>Bacillati</taxon>
        <taxon>Bacillota</taxon>
        <taxon>Clostridia</taxon>
        <taxon>Eubacteriales</taxon>
        <taxon>Clostridiaceae</taxon>
        <taxon>Clostridium</taxon>
    </lineage>
</organism>
<keyword evidence="4 7" id="KW-0812">Transmembrane</keyword>
<dbReference type="GO" id="GO:0005886">
    <property type="term" value="C:plasma membrane"/>
    <property type="evidence" value="ECO:0007669"/>
    <property type="project" value="UniProtKB-SubCell"/>
</dbReference>
<dbReference type="InterPro" id="IPR000515">
    <property type="entry name" value="MetI-like"/>
</dbReference>
<dbReference type="AlphaFoldDB" id="A0A1M5T493"/>
<feature type="domain" description="ABC transmembrane type-1" evidence="8">
    <location>
        <begin position="72"/>
        <end position="263"/>
    </location>
</feature>
<evidence type="ECO:0000313" key="10">
    <source>
        <dbReference type="Proteomes" id="UP000184447"/>
    </source>
</evidence>
<evidence type="ECO:0000313" key="9">
    <source>
        <dbReference type="EMBL" id="SHH45571.1"/>
    </source>
</evidence>
<keyword evidence="10" id="KW-1185">Reference proteome</keyword>
<evidence type="ECO:0000256" key="1">
    <source>
        <dbReference type="ARBA" id="ARBA00004651"/>
    </source>
</evidence>
<dbReference type="PANTHER" id="PTHR32243:SF24">
    <property type="entry name" value="DIACETYLCHITOBIOSE UPTAKE SYSTEM PERMEASE PROTEIN NGCG"/>
    <property type="match status" value="1"/>
</dbReference>
<dbReference type="OrthoDB" id="9772609at2"/>
<dbReference type="InterPro" id="IPR050901">
    <property type="entry name" value="BP-dep_ABC_trans_perm"/>
</dbReference>
<dbReference type="InterPro" id="IPR035906">
    <property type="entry name" value="MetI-like_sf"/>
</dbReference>
<feature type="transmembrane region" description="Helical" evidence="7">
    <location>
        <begin position="75"/>
        <end position="97"/>
    </location>
</feature>
<feature type="transmembrane region" description="Helical" evidence="7">
    <location>
        <begin position="184"/>
        <end position="206"/>
    </location>
</feature>
<dbReference type="RefSeq" id="WP_073337519.1">
    <property type="nucleotide sequence ID" value="NZ_FQXM01000005.1"/>
</dbReference>
<reference evidence="9 10" key="1">
    <citation type="submission" date="2016-11" db="EMBL/GenBank/DDBJ databases">
        <authorList>
            <person name="Jaros S."/>
            <person name="Januszkiewicz K."/>
            <person name="Wedrychowicz H."/>
        </authorList>
    </citation>
    <scope>NUCLEOTIDE SEQUENCE [LARGE SCALE GENOMIC DNA]</scope>
    <source>
        <strain evidence="9 10">DSM 8605</strain>
    </source>
</reference>
<evidence type="ECO:0000256" key="6">
    <source>
        <dbReference type="ARBA" id="ARBA00023136"/>
    </source>
</evidence>
<evidence type="ECO:0000256" key="5">
    <source>
        <dbReference type="ARBA" id="ARBA00022989"/>
    </source>
</evidence>
<dbReference type="Proteomes" id="UP000184447">
    <property type="component" value="Unassembled WGS sequence"/>
</dbReference>
<keyword evidence="3" id="KW-1003">Cell membrane</keyword>
<keyword evidence="5 7" id="KW-1133">Transmembrane helix</keyword>
<evidence type="ECO:0000256" key="7">
    <source>
        <dbReference type="RuleBase" id="RU363032"/>
    </source>
</evidence>
<evidence type="ECO:0000259" key="8">
    <source>
        <dbReference type="PROSITE" id="PS50928"/>
    </source>
</evidence>
<feature type="transmembrane region" description="Helical" evidence="7">
    <location>
        <begin position="12"/>
        <end position="31"/>
    </location>
</feature>
<evidence type="ECO:0000256" key="2">
    <source>
        <dbReference type="ARBA" id="ARBA00022448"/>
    </source>
</evidence>
<keyword evidence="6 7" id="KW-0472">Membrane</keyword>
<evidence type="ECO:0000256" key="3">
    <source>
        <dbReference type="ARBA" id="ARBA00022475"/>
    </source>
</evidence>
<dbReference type="EMBL" id="FQXM01000005">
    <property type="protein sequence ID" value="SHH45571.1"/>
    <property type="molecule type" value="Genomic_DNA"/>
</dbReference>
<accession>A0A1M5T493</accession>
<dbReference type="CDD" id="cd06261">
    <property type="entry name" value="TM_PBP2"/>
    <property type="match status" value="1"/>
</dbReference>
<dbReference type="GO" id="GO:0055085">
    <property type="term" value="P:transmembrane transport"/>
    <property type="evidence" value="ECO:0007669"/>
    <property type="project" value="InterPro"/>
</dbReference>
<comment type="similarity">
    <text evidence="7">Belongs to the binding-protein-dependent transport system permease family.</text>
</comment>
<dbReference type="PROSITE" id="PS50928">
    <property type="entry name" value="ABC_TM1"/>
    <property type="match status" value="1"/>
</dbReference>
<gene>
    <name evidence="9" type="ORF">SAMN02745207_01193</name>
</gene>
<dbReference type="Gene3D" id="1.10.3720.10">
    <property type="entry name" value="MetI-like"/>
    <property type="match status" value="1"/>
</dbReference>
<dbReference type="PANTHER" id="PTHR32243">
    <property type="entry name" value="MALTOSE TRANSPORT SYSTEM PERMEASE-RELATED"/>
    <property type="match status" value="1"/>
</dbReference>
<dbReference type="Pfam" id="PF00528">
    <property type="entry name" value="BPD_transp_1"/>
    <property type="match status" value="1"/>
</dbReference>